<dbReference type="AlphaFoldDB" id="G0M8I1"/>
<name>G0M8I1_CAEBE</name>
<feature type="compositionally biased region" description="Polar residues" evidence="4">
    <location>
        <begin position="418"/>
        <end position="430"/>
    </location>
</feature>
<dbReference type="Pfam" id="PF01484">
    <property type="entry name" value="Col_cuticle_N"/>
    <property type="match status" value="1"/>
</dbReference>
<evidence type="ECO:0000256" key="2">
    <source>
        <dbReference type="ARBA" id="ARBA00022737"/>
    </source>
</evidence>
<dbReference type="GO" id="GO:0042338">
    <property type="term" value="P:cuticle development involved in collagen and cuticulin-based cuticle molting cycle"/>
    <property type="evidence" value="ECO:0007669"/>
    <property type="project" value="EnsemblMetazoa"/>
</dbReference>
<evidence type="ECO:0000313" key="8">
    <source>
        <dbReference type="Proteomes" id="UP000008068"/>
    </source>
</evidence>
<feature type="domain" description="Nematode cuticle collagen N-terminal" evidence="6">
    <location>
        <begin position="9"/>
        <end position="59"/>
    </location>
</feature>
<dbReference type="PANTHER" id="PTHR24637:SF334">
    <property type="entry name" value="NEMATODE CUTICLE COLLAGEN N-TERMINAL DOMAIN-CONTAINING PROTEIN"/>
    <property type="match status" value="1"/>
</dbReference>
<dbReference type="STRING" id="135651.G0M8I1"/>
<evidence type="ECO:0000256" key="4">
    <source>
        <dbReference type="SAM" id="MobiDB-lite"/>
    </source>
</evidence>
<feature type="region of interest" description="Disordered" evidence="4">
    <location>
        <begin position="389"/>
        <end position="430"/>
    </location>
</feature>
<dbReference type="GO" id="GO:0042302">
    <property type="term" value="F:structural constituent of cuticle"/>
    <property type="evidence" value="ECO:0007669"/>
    <property type="project" value="InterPro"/>
</dbReference>
<reference evidence="8" key="1">
    <citation type="submission" date="2011-07" db="EMBL/GenBank/DDBJ databases">
        <authorList>
            <consortium name="Caenorhabditis brenneri Sequencing and Analysis Consortium"/>
            <person name="Wilson R.K."/>
        </authorList>
    </citation>
    <scope>NUCLEOTIDE SEQUENCE [LARGE SCALE GENOMIC DNA]</scope>
    <source>
        <strain evidence="8">PB2801</strain>
    </source>
</reference>
<dbReference type="HOGENOM" id="CLU_614275_0_0_1"/>
<keyword evidence="3" id="KW-1015">Disulfide bond</keyword>
<feature type="compositionally biased region" description="Gly residues" evidence="4">
    <location>
        <begin position="244"/>
        <end position="262"/>
    </location>
</feature>
<feature type="compositionally biased region" description="Basic residues" evidence="4">
    <location>
        <begin position="348"/>
        <end position="360"/>
    </location>
</feature>
<keyword evidence="8" id="KW-1185">Reference proteome</keyword>
<evidence type="ECO:0000256" key="5">
    <source>
        <dbReference type="SAM" id="Phobius"/>
    </source>
</evidence>
<dbReference type="InParanoid" id="G0M8I1"/>
<proteinExistence type="predicted"/>
<gene>
    <name evidence="7" type="primary">Cbn-dpy-8</name>
    <name evidence="7" type="ORF">CAEBREN_21725</name>
</gene>
<evidence type="ECO:0000256" key="3">
    <source>
        <dbReference type="ARBA" id="ARBA00023157"/>
    </source>
</evidence>
<organism evidence="8">
    <name type="scientific">Caenorhabditis brenneri</name>
    <name type="common">Nematode worm</name>
    <dbReference type="NCBI Taxonomy" id="135651"/>
    <lineage>
        <taxon>Eukaryota</taxon>
        <taxon>Metazoa</taxon>
        <taxon>Ecdysozoa</taxon>
        <taxon>Nematoda</taxon>
        <taxon>Chromadorea</taxon>
        <taxon>Rhabditida</taxon>
        <taxon>Rhabditina</taxon>
        <taxon>Rhabditomorpha</taxon>
        <taxon>Rhabditoidea</taxon>
        <taxon>Rhabditidae</taxon>
        <taxon>Peloderinae</taxon>
        <taxon>Caenorhabditis</taxon>
    </lineage>
</organism>
<dbReference type="FunCoup" id="G0M8I1">
    <property type="interactions" value="1912"/>
</dbReference>
<feature type="compositionally biased region" description="Acidic residues" evidence="4">
    <location>
        <begin position="125"/>
        <end position="135"/>
    </location>
</feature>
<dbReference type="SMART" id="SM01088">
    <property type="entry name" value="Col_cuticle_N"/>
    <property type="match status" value="1"/>
</dbReference>
<sequence length="466" mass="48880">MRDNFYDAAVASIVVSTFALVVAVFSVPLLFHKSDNVLQEISMLSDGIKAKSDLVWNELMEIRQGDAVSGIQFFSRKPRSNWMGGAFCKGCFMLSCPQGPPGPPGAPGPDGQPGDAGRQGRSGDDGYDIQPESEPELPCVICPAGPPGPRGAQGERGMTGNPGMTGMQGTIGMEGVDGGPGLPGPPGPKGDKGPLGPYGPPGDTVIAGVGIKGPLGPPGPQGMKGPPGPGGKGSNQPGQPGQPGEIGGIGKTGKMGGYGMEGPPGPPGDPGMPASYCPSDCGVQPILTEMFPTPFTPVSGYSNMQRPAAPSRPVAHPEYANEGSAPAHLPHSGSSAAASDSEGAAPAHKQHHKSHRHRPSHQQQYGEEQLAASIMELFNEDSYRADASRSVAAPEYGDGAAPSHLPHHEKHHRLPDPASQNYVDPERGTNTATADAYTNRMHDFQDFERKWRRKLLQRRLRMMKRQ</sequence>
<evidence type="ECO:0000256" key="1">
    <source>
        <dbReference type="ARBA" id="ARBA00011518"/>
    </source>
</evidence>
<dbReference type="Proteomes" id="UP000008068">
    <property type="component" value="Unassembled WGS sequence"/>
</dbReference>
<feature type="region of interest" description="Disordered" evidence="4">
    <location>
        <begin position="99"/>
        <end position="275"/>
    </location>
</feature>
<feature type="transmembrane region" description="Helical" evidence="5">
    <location>
        <begin position="9"/>
        <end position="31"/>
    </location>
</feature>
<dbReference type="EMBL" id="GL379786">
    <property type="protein sequence ID" value="EGT30165.1"/>
    <property type="molecule type" value="Genomic_DNA"/>
</dbReference>
<comment type="subunit">
    <text evidence="1">Collagen polypeptide chains are complexed within the cuticle by disulfide bonds and other types of covalent cross-links.</text>
</comment>
<dbReference type="Pfam" id="PF01391">
    <property type="entry name" value="Collagen"/>
    <property type="match status" value="1"/>
</dbReference>
<feature type="region of interest" description="Disordered" evidence="4">
    <location>
        <begin position="302"/>
        <end position="366"/>
    </location>
</feature>
<evidence type="ECO:0000259" key="6">
    <source>
        <dbReference type="SMART" id="SM01088"/>
    </source>
</evidence>
<feature type="compositionally biased region" description="Low complexity" evidence="4">
    <location>
        <begin position="234"/>
        <end position="243"/>
    </location>
</feature>
<keyword evidence="5" id="KW-0812">Transmembrane</keyword>
<keyword evidence="2" id="KW-0677">Repeat</keyword>
<dbReference type="eggNOG" id="KOG3544">
    <property type="taxonomic scope" value="Eukaryota"/>
</dbReference>
<dbReference type="OrthoDB" id="10037288at2759"/>
<dbReference type="InterPro" id="IPR008160">
    <property type="entry name" value="Collagen"/>
</dbReference>
<dbReference type="OMA" id="GGAFCKG"/>
<protein>
    <submittedName>
        <fullName evidence="7">CBN-DPY-8 protein</fullName>
    </submittedName>
</protein>
<evidence type="ECO:0000313" key="7">
    <source>
        <dbReference type="EMBL" id="EGT30165.1"/>
    </source>
</evidence>
<dbReference type="PANTHER" id="PTHR24637">
    <property type="entry name" value="COLLAGEN"/>
    <property type="match status" value="1"/>
</dbReference>
<dbReference type="InterPro" id="IPR002486">
    <property type="entry name" value="Col_cuticle_N"/>
</dbReference>
<keyword evidence="5" id="KW-0472">Membrane</keyword>
<keyword evidence="5" id="KW-1133">Transmembrane helix</keyword>
<feature type="compositionally biased region" description="Low complexity" evidence="4">
    <location>
        <begin position="332"/>
        <end position="345"/>
    </location>
</feature>
<accession>G0M8I1</accession>